<sequence length="67" mass="7926">MISGSLLVCHTPSRVFHGWYFGGVTNIMTSVDTRVRYEVMGMFTVYSMIFVYRDINFNGFNDRRYRI</sequence>
<dbReference type="Proteomes" id="UP000215914">
    <property type="component" value="Unassembled WGS sequence"/>
</dbReference>
<accession>A0A9K3J4C8</accession>
<proteinExistence type="predicted"/>
<evidence type="ECO:0000313" key="1">
    <source>
        <dbReference type="EMBL" id="KAF5808539.1"/>
    </source>
</evidence>
<dbReference type="Gramene" id="mRNA:HanXRQr2_Chr04g0146551">
    <property type="protein sequence ID" value="CDS:HanXRQr2_Chr04g0146551.1"/>
    <property type="gene ID" value="HanXRQr2_Chr04g0146551"/>
</dbReference>
<evidence type="ECO:0000313" key="2">
    <source>
        <dbReference type="Proteomes" id="UP000215914"/>
    </source>
</evidence>
<comment type="caution">
    <text evidence="1">The sequence shown here is derived from an EMBL/GenBank/DDBJ whole genome shotgun (WGS) entry which is preliminary data.</text>
</comment>
<reference evidence="1" key="1">
    <citation type="journal article" date="2017" name="Nature">
        <title>The sunflower genome provides insights into oil metabolism, flowering and Asterid evolution.</title>
        <authorList>
            <person name="Badouin H."/>
            <person name="Gouzy J."/>
            <person name="Grassa C.J."/>
            <person name="Murat F."/>
            <person name="Staton S.E."/>
            <person name="Cottret L."/>
            <person name="Lelandais-Briere C."/>
            <person name="Owens G.L."/>
            <person name="Carrere S."/>
            <person name="Mayjonade B."/>
            <person name="Legrand L."/>
            <person name="Gill N."/>
            <person name="Kane N.C."/>
            <person name="Bowers J.E."/>
            <person name="Hubner S."/>
            <person name="Bellec A."/>
            <person name="Berard A."/>
            <person name="Berges H."/>
            <person name="Blanchet N."/>
            <person name="Boniface M.C."/>
            <person name="Brunel D."/>
            <person name="Catrice O."/>
            <person name="Chaidir N."/>
            <person name="Claudel C."/>
            <person name="Donnadieu C."/>
            <person name="Faraut T."/>
            <person name="Fievet G."/>
            <person name="Helmstetter N."/>
            <person name="King M."/>
            <person name="Knapp S.J."/>
            <person name="Lai Z."/>
            <person name="Le Paslier M.C."/>
            <person name="Lippi Y."/>
            <person name="Lorenzon L."/>
            <person name="Mandel J.R."/>
            <person name="Marage G."/>
            <person name="Marchand G."/>
            <person name="Marquand E."/>
            <person name="Bret-Mestries E."/>
            <person name="Morien E."/>
            <person name="Nambeesan S."/>
            <person name="Nguyen T."/>
            <person name="Pegot-Espagnet P."/>
            <person name="Pouilly N."/>
            <person name="Raftis F."/>
            <person name="Sallet E."/>
            <person name="Schiex T."/>
            <person name="Thomas J."/>
            <person name="Vandecasteele C."/>
            <person name="Vares D."/>
            <person name="Vear F."/>
            <person name="Vautrin S."/>
            <person name="Crespi M."/>
            <person name="Mangin B."/>
            <person name="Burke J.M."/>
            <person name="Salse J."/>
            <person name="Munos S."/>
            <person name="Vincourt P."/>
            <person name="Rieseberg L.H."/>
            <person name="Langlade N.B."/>
        </authorList>
    </citation>
    <scope>NUCLEOTIDE SEQUENCE</scope>
    <source>
        <tissue evidence="1">Leaves</tissue>
    </source>
</reference>
<protein>
    <submittedName>
        <fullName evidence="1">Uncharacterized protein</fullName>
    </submittedName>
</protein>
<dbReference type="EMBL" id="MNCJ02000319">
    <property type="protein sequence ID" value="KAF5808539.1"/>
    <property type="molecule type" value="Genomic_DNA"/>
</dbReference>
<keyword evidence="2" id="KW-1185">Reference proteome</keyword>
<reference evidence="1" key="2">
    <citation type="submission" date="2020-06" db="EMBL/GenBank/DDBJ databases">
        <title>Helianthus annuus Genome sequencing and assembly Release 2.</title>
        <authorList>
            <person name="Gouzy J."/>
            <person name="Langlade N."/>
            <person name="Munos S."/>
        </authorList>
    </citation>
    <scope>NUCLEOTIDE SEQUENCE</scope>
    <source>
        <tissue evidence="1">Leaves</tissue>
    </source>
</reference>
<gene>
    <name evidence="1" type="ORF">HanXRQr2_Chr04g0146551</name>
</gene>
<organism evidence="1 2">
    <name type="scientific">Helianthus annuus</name>
    <name type="common">Common sunflower</name>
    <dbReference type="NCBI Taxonomy" id="4232"/>
    <lineage>
        <taxon>Eukaryota</taxon>
        <taxon>Viridiplantae</taxon>
        <taxon>Streptophyta</taxon>
        <taxon>Embryophyta</taxon>
        <taxon>Tracheophyta</taxon>
        <taxon>Spermatophyta</taxon>
        <taxon>Magnoliopsida</taxon>
        <taxon>eudicotyledons</taxon>
        <taxon>Gunneridae</taxon>
        <taxon>Pentapetalae</taxon>
        <taxon>asterids</taxon>
        <taxon>campanulids</taxon>
        <taxon>Asterales</taxon>
        <taxon>Asteraceae</taxon>
        <taxon>Asteroideae</taxon>
        <taxon>Heliantheae alliance</taxon>
        <taxon>Heliantheae</taxon>
        <taxon>Helianthus</taxon>
    </lineage>
</organism>
<name>A0A9K3J4C8_HELAN</name>
<dbReference type="AlphaFoldDB" id="A0A9K3J4C8"/>